<organism evidence="1 2">
    <name type="scientific">Planosporangium mesophilum</name>
    <dbReference type="NCBI Taxonomy" id="689768"/>
    <lineage>
        <taxon>Bacteria</taxon>
        <taxon>Bacillati</taxon>
        <taxon>Actinomycetota</taxon>
        <taxon>Actinomycetes</taxon>
        <taxon>Micromonosporales</taxon>
        <taxon>Micromonosporaceae</taxon>
        <taxon>Planosporangium</taxon>
    </lineage>
</organism>
<dbReference type="EMBL" id="BOON01000016">
    <property type="protein sequence ID" value="GII22102.1"/>
    <property type="molecule type" value="Genomic_DNA"/>
</dbReference>
<accession>A0A8J3WZC9</accession>
<comment type="caution">
    <text evidence="1">The sequence shown here is derived from an EMBL/GenBank/DDBJ whole genome shotgun (WGS) entry which is preliminary data.</text>
</comment>
<keyword evidence="2" id="KW-1185">Reference proteome</keyword>
<dbReference type="AlphaFoldDB" id="A0A8J3WZC9"/>
<dbReference type="RefSeq" id="WP_168115029.1">
    <property type="nucleotide sequence ID" value="NZ_BOON01000016.1"/>
</dbReference>
<evidence type="ECO:0000313" key="2">
    <source>
        <dbReference type="Proteomes" id="UP000599074"/>
    </source>
</evidence>
<proteinExistence type="predicted"/>
<evidence type="ECO:0000313" key="1">
    <source>
        <dbReference type="EMBL" id="GII22102.1"/>
    </source>
</evidence>
<reference evidence="1" key="1">
    <citation type="submission" date="2021-01" db="EMBL/GenBank/DDBJ databases">
        <title>Whole genome shotgun sequence of Planosporangium mesophilum NBRC 109066.</title>
        <authorList>
            <person name="Komaki H."/>
            <person name="Tamura T."/>
        </authorList>
    </citation>
    <scope>NUCLEOTIDE SEQUENCE</scope>
    <source>
        <strain evidence="1">NBRC 109066</strain>
    </source>
</reference>
<sequence>MNLSDALARLRRGARRMRGLLLVALLAAVAVTAVTVWQVGRVSTGATGGDTSAGDVVRVGVADGGSVPAYADRSRSELAGLVAGGGTGDLVALVTLGGYLAPDKLAPVLNGASVTQVYARVPAPGLQTQIVRLDAYRVPEDVVAAMDRVAARKDSEAADYARLVAQLSGGGNSETQLRAVYTTGQRIAATEAAGYRAHCACVYAAVVRATPAALDALAHRAEVRMVDPAPEVRRLDRAVFLPPLPEQREQAVPPDTSG</sequence>
<gene>
    <name evidence="1" type="ORF">Pme01_16990</name>
</gene>
<name>A0A8J3WZC9_9ACTN</name>
<dbReference type="Proteomes" id="UP000599074">
    <property type="component" value="Unassembled WGS sequence"/>
</dbReference>
<protein>
    <submittedName>
        <fullName evidence="1">Uncharacterized protein</fullName>
    </submittedName>
</protein>